<keyword evidence="5" id="KW-1185">Reference proteome</keyword>
<dbReference type="Gene3D" id="3.80.10.10">
    <property type="entry name" value="Ribonuclease Inhibitor"/>
    <property type="match status" value="2"/>
</dbReference>
<evidence type="ECO:0000256" key="2">
    <source>
        <dbReference type="SAM" id="MobiDB-lite"/>
    </source>
</evidence>
<accession>R0GE89</accession>
<dbReference type="SMART" id="SM00255">
    <property type="entry name" value="TIR"/>
    <property type="match status" value="1"/>
</dbReference>
<feature type="compositionally biased region" description="Basic residues" evidence="2">
    <location>
        <begin position="694"/>
        <end position="712"/>
    </location>
</feature>
<protein>
    <recommendedName>
        <fullName evidence="3">TIR domain-containing protein</fullName>
    </recommendedName>
</protein>
<dbReference type="InterPro" id="IPR044974">
    <property type="entry name" value="Disease_R_plants"/>
</dbReference>
<dbReference type="FunFam" id="3.40.50.10140:FF:000007">
    <property type="entry name" value="Disease resistance protein (TIR-NBS-LRR class)"/>
    <property type="match status" value="1"/>
</dbReference>
<dbReference type="SUPFAM" id="SSF52058">
    <property type="entry name" value="L domain-like"/>
    <property type="match status" value="1"/>
</dbReference>
<dbReference type="AlphaFoldDB" id="R0GE89"/>
<dbReference type="SUPFAM" id="SSF52200">
    <property type="entry name" value="Toll/Interleukin receptor TIR domain"/>
    <property type="match status" value="1"/>
</dbReference>
<evidence type="ECO:0000256" key="1">
    <source>
        <dbReference type="ARBA" id="ARBA00023027"/>
    </source>
</evidence>
<dbReference type="Proteomes" id="UP000029121">
    <property type="component" value="Unassembled WGS sequence"/>
</dbReference>
<dbReference type="PANTHER" id="PTHR11017:SF228">
    <property type="entry name" value="ADP-RIBOSYL CYCLASE_CYCLIC ADP-RIBOSE HYDROLASE-RELATED"/>
    <property type="match status" value="1"/>
</dbReference>
<feature type="region of interest" description="Disordered" evidence="2">
    <location>
        <begin position="686"/>
        <end position="712"/>
    </location>
</feature>
<evidence type="ECO:0000313" key="4">
    <source>
        <dbReference type="EMBL" id="EOA15004.1"/>
    </source>
</evidence>
<proteinExistence type="predicted"/>
<keyword evidence="1" id="KW-0520">NAD</keyword>
<dbReference type="GO" id="GO:0007165">
    <property type="term" value="P:signal transduction"/>
    <property type="evidence" value="ECO:0007669"/>
    <property type="project" value="InterPro"/>
</dbReference>
<dbReference type="PROSITE" id="PS50104">
    <property type="entry name" value="TIR"/>
    <property type="match status" value="1"/>
</dbReference>
<dbReference type="Gene3D" id="3.40.50.10140">
    <property type="entry name" value="Toll/interleukin-1 receptor homology (TIR) domain"/>
    <property type="match status" value="1"/>
</dbReference>
<sequence>MASISSSSSNWVYDVFPSFSGEDVRVTFLSHFLKELDRKLIKAFKDNEIERSHSIAPELIRAIRTSKIAVVVFSENYSSSSWCLDELVEIVTCKEESGQLVLPIFYGLDPSHVRKQTGKFGEAFAKSCQIKTEAVKNQWQQALILVANLLGYHSQNFFRPEHLVKLTMRRSKLEKLWEGVQSLTGLKDINLDISRNLKELPDLSMATNLETLYLGYCSSLVEVPSSIQYLNKLKTLDMSFCANLKTFPTGMNLKSLDRLNLMGCSRLRSFPNISTNISKLYMWETSIEELPSNLHLENLTELNMCGLKSEKLWKKVQPLKPLITMLAATSLTRLWLSDISSLVELPSSIQDLSNLKELSITKCINLETLPTRINLESLDILSFSECSRLRSFPNISTNISTLDLGGTSIEEVPWWIENFYKLKYLTLAYCNKLKYVSLRIFNLALLDAARFLDYGAFIEDSFSFNISPSVDDTSSVPENYFSVVKLNFINYFNLDQEALIRQQSVFKHMILIGEEVPSHFIHRTSGTSLAIPLLHTYPSQPSLRFRACVVIDCGSDLSIIGRYSFFIQVRCQFIDKLGNHLASNDWPLSITTTMLGRHLVTFECCSPLNTDNSPPLAELDHAVIQFHLIDYNYSDLKFKGCGIRFLEDAPPSLHSSVVEGDKRNCVTLRGHETEYSDVCGDINVETERSNKGKQGQKKKKKKRKKKKKKGSW</sequence>
<reference evidence="5" key="1">
    <citation type="journal article" date="2013" name="Nat. Genet.">
        <title>The Capsella rubella genome and the genomic consequences of rapid mating system evolution.</title>
        <authorList>
            <person name="Slotte T."/>
            <person name="Hazzouri K.M."/>
            <person name="Agren J.A."/>
            <person name="Koenig D."/>
            <person name="Maumus F."/>
            <person name="Guo Y.L."/>
            <person name="Steige K."/>
            <person name="Platts A.E."/>
            <person name="Escobar J.S."/>
            <person name="Newman L.K."/>
            <person name="Wang W."/>
            <person name="Mandakova T."/>
            <person name="Vello E."/>
            <person name="Smith L.M."/>
            <person name="Henz S.R."/>
            <person name="Steffen J."/>
            <person name="Takuno S."/>
            <person name="Brandvain Y."/>
            <person name="Coop G."/>
            <person name="Andolfatto P."/>
            <person name="Hu T.T."/>
            <person name="Blanchette M."/>
            <person name="Clark R.M."/>
            <person name="Quesneville H."/>
            <person name="Nordborg M."/>
            <person name="Gaut B.S."/>
            <person name="Lysak M.A."/>
            <person name="Jenkins J."/>
            <person name="Grimwood J."/>
            <person name="Chapman J."/>
            <person name="Prochnik S."/>
            <person name="Shu S."/>
            <person name="Rokhsar D."/>
            <person name="Schmutz J."/>
            <person name="Weigel D."/>
            <person name="Wright S.I."/>
        </authorList>
    </citation>
    <scope>NUCLEOTIDE SEQUENCE [LARGE SCALE GENOMIC DNA]</scope>
    <source>
        <strain evidence="5">cv. Monte Gargano</strain>
    </source>
</reference>
<gene>
    <name evidence="4" type="ORF">CARUB_v10028353mg</name>
</gene>
<evidence type="ECO:0000313" key="5">
    <source>
        <dbReference type="Proteomes" id="UP000029121"/>
    </source>
</evidence>
<dbReference type="InterPro" id="IPR032675">
    <property type="entry name" value="LRR_dom_sf"/>
</dbReference>
<dbReference type="InterPro" id="IPR000157">
    <property type="entry name" value="TIR_dom"/>
</dbReference>
<dbReference type="InterPro" id="IPR035897">
    <property type="entry name" value="Toll_tir_struct_dom_sf"/>
</dbReference>
<dbReference type="EMBL" id="KB870812">
    <property type="protein sequence ID" value="EOA15004.1"/>
    <property type="molecule type" value="Genomic_DNA"/>
</dbReference>
<dbReference type="PANTHER" id="PTHR11017">
    <property type="entry name" value="LEUCINE-RICH REPEAT-CONTAINING PROTEIN"/>
    <property type="match status" value="1"/>
</dbReference>
<dbReference type="Pfam" id="PF01582">
    <property type="entry name" value="TIR"/>
    <property type="match status" value="1"/>
</dbReference>
<evidence type="ECO:0000259" key="3">
    <source>
        <dbReference type="PROSITE" id="PS50104"/>
    </source>
</evidence>
<name>R0GE89_9BRAS</name>
<dbReference type="GO" id="GO:0006952">
    <property type="term" value="P:defense response"/>
    <property type="evidence" value="ECO:0007669"/>
    <property type="project" value="InterPro"/>
</dbReference>
<organism evidence="4 5">
    <name type="scientific">Capsella rubella</name>
    <dbReference type="NCBI Taxonomy" id="81985"/>
    <lineage>
        <taxon>Eukaryota</taxon>
        <taxon>Viridiplantae</taxon>
        <taxon>Streptophyta</taxon>
        <taxon>Embryophyta</taxon>
        <taxon>Tracheophyta</taxon>
        <taxon>Spermatophyta</taxon>
        <taxon>Magnoliopsida</taxon>
        <taxon>eudicotyledons</taxon>
        <taxon>Gunneridae</taxon>
        <taxon>Pentapetalae</taxon>
        <taxon>rosids</taxon>
        <taxon>malvids</taxon>
        <taxon>Brassicales</taxon>
        <taxon>Brassicaceae</taxon>
        <taxon>Camelineae</taxon>
        <taxon>Capsella</taxon>
    </lineage>
</organism>
<feature type="domain" description="TIR" evidence="3">
    <location>
        <begin position="11"/>
        <end position="154"/>
    </location>
</feature>